<name>A0A2J6WSL6_9CHLR</name>
<reference evidence="1 2" key="1">
    <citation type="submission" date="2018-01" db="EMBL/GenBank/DDBJ databases">
        <title>Metagenomic assembled genomes from two thermal pools in the Uzon Caldera, Kamchatka, Russia.</title>
        <authorList>
            <person name="Wilkins L."/>
            <person name="Ettinger C."/>
        </authorList>
    </citation>
    <scope>NUCLEOTIDE SEQUENCE [LARGE SCALE GENOMIC DNA]</scope>
    <source>
        <strain evidence="1">ZAV-02</strain>
    </source>
</reference>
<gene>
    <name evidence="1" type="ORF">C0184_16015</name>
</gene>
<comment type="caution">
    <text evidence="1">The sequence shown here is derived from an EMBL/GenBank/DDBJ whole genome shotgun (WGS) entry which is preliminary data.</text>
</comment>
<keyword evidence="1" id="KW-0378">Hydrolase</keyword>
<dbReference type="Proteomes" id="UP000243376">
    <property type="component" value="Unassembled WGS sequence"/>
</dbReference>
<accession>A0A2J6WSL6</accession>
<organism evidence="1 2">
    <name type="scientific">Chloroflexus aggregans</name>
    <dbReference type="NCBI Taxonomy" id="152260"/>
    <lineage>
        <taxon>Bacteria</taxon>
        <taxon>Bacillati</taxon>
        <taxon>Chloroflexota</taxon>
        <taxon>Chloroflexia</taxon>
        <taxon>Chloroflexales</taxon>
        <taxon>Chloroflexineae</taxon>
        <taxon>Chloroflexaceae</taxon>
        <taxon>Chloroflexus</taxon>
    </lineage>
</organism>
<dbReference type="EMBL" id="PNIQ01001069">
    <property type="protein sequence ID" value="PMP73558.1"/>
    <property type="molecule type" value="Genomic_DNA"/>
</dbReference>
<sequence length="72" mass="7972">VDPALIGDFAARSTPDDYLLVFGIGPQLSSKDLPAFLPNSEAVERVIITSPVELAFPLHTEMVIRFFTQLRQ</sequence>
<proteinExistence type="predicted"/>
<protein>
    <submittedName>
        <fullName evidence="1">NUDIX hydrolase</fullName>
    </submittedName>
</protein>
<feature type="non-terminal residue" evidence="1">
    <location>
        <position position="1"/>
    </location>
</feature>
<evidence type="ECO:0000313" key="2">
    <source>
        <dbReference type="Proteomes" id="UP000243376"/>
    </source>
</evidence>
<dbReference type="GO" id="GO:0016787">
    <property type="term" value="F:hydrolase activity"/>
    <property type="evidence" value="ECO:0007669"/>
    <property type="project" value="UniProtKB-KW"/>
</dbReference>
<evidence type="ECO:0000313" key="1">
    <source>
        <dbReference type="EMBL" id="PMP73558.1"/>
    </source>
</evidence>
<dbReference type="AlphaFoldDB" id="A0A2J6WSL6"/>